<comment type="caution">
    <text evidence="12">The sequence shown here is derived from an EMBL/GenBank/DDBJ whole genome shotgun (WGS) entry which is preliminary data.</text>
</comment>
<keyword evidence="5" id="KW-0488">Methylation</keyword>
<evidence type="ECO:0000256" key="2">
    <source>
        <dbReference type="ARBA" id="ARBA00011084"/>
    </source>
</evidence>
<evidence type="ECO:0000256" key="7">
    <source>
        <dbReference type="ARBA" id="ARBA00022692"/>
    </source>
</evidence>
<feature type="transmembrane region" description="Helical" evidence="11">
    <location>
        <begin position="21"/>
        <end position="42"/>
    </location>
</feature>
<dbReference type="GO" id="GO:0005886">
    <property type="term" value="C:plasma membrane"/>
    <property type="evidence" value="ECO:0007669"/>
    <property type="project" value="UniProtKB-SubCell"/>
</dbReference>
<dbReference type="PANTHER" id="PTHR39583:SF2">
    <property type="entry name" value="TYPE II SECRETION SYSTEM PROTEIN J"/>
    <property type="match status" value="1"/>
</dbReference>
<dbReference type="PROSITE" id="PS00409">
    <property type="entry name" value="PROKAR_NTER_METHYL"/>
    <property type="match status" value="1"/>
</dbReference>
<feature type="compositionally biased region" description="Low complexity" evidence="10">
    <location>
        <begin position="201"/>
        <end position="225"/>
    </location>
</feature>
<accession>A0A2I1RLH0</accession>
<protein>
    <recommendedName>
        <fullName evidence="3">Type II secretion system protein J</fullName>
    </recommendedName>
</protein>
<dbReference type="AlphaFoldDB" id="A0A2I1RLH0"/>
<evidence type="ECO:0000256" key="10">
    <source>
        <dbReference type="SAM" id="MobiDB-lite"/>
    </source>
</evidence>
<organism evidence="12 13">
    <name type="scientific">Faucicola osloensis</name>
    <name type="common">Moraxella osloensis</name>
    <dbReference type="NCBI Taxonomy" id="34062"/>
    <lineage>
        <taxon>Bacteria</taxon>
        <taxon>Pseudomonadati</taxon>
        <taxon>Pseudomonadota</taxon>
        <taxon>Gammaproteobacteria</taxon>
        <taxon>Moraxellales</taxon>
        <taxon>Moraxellaceae</taxon>
        <taxon>Faucicola</taxon>
    </lineage>
</organism>
<evidence type="ECO:0000256" key="3">
    <source>
        <dbReference type="ARBA" id="ARBA00021539"/>
    </source>
</evidence>
<evidence type="ECO:0000313" key="13">
    <source>
        <dbReference type="Proteomes" id="UP000234914"/>
    </source>
</evidence>
<evidence type="ECO:0000256" key="8">
    <source>
        <dbReference type="ARBA" id="ARBA00022989"/>
    </source>
</evidence>
<name>A0A2I1RLH0_FAUOS</name>
<keyword evidence="4" id="KW-1003">Cell membrane</keyword>
<comment type="similarity">
    <text evidence="2">Belongs to the GSP J family.</text>
</comment>
<dbReference type="Pfam" id="PF11612">
    <property type="entry name" value="T2SSJ"/>
    <property type="match status" value="1"/>
</dbReference>
<reference evidence="12 13" key="1">
    <citation type="submission" date="2017-12" db="EMBL/GenBank/DDBJ databases">
        <title>Phylogenetic diversity of female urinary microbiome.</title>
        <authorList>
            <person name="Thomas-White K."/>
            <person name="Wolfe A.J."/>
        </authorList>
    </citation>
    <scope>NUCLEOTIDE SEQUENCE [LARGE SCALE GENOMIC DNA]</scope>
    <source>
        <strain evidence="12 13">UMB0416</strain>
    </source>
</reference>
<dbReference type="InterPro" id="IPR051621">
    <property type="entry name" value="T2SS_protein_J"/>
</dbReference>
<dbReference type="Gene3D" id="3.10.610.10">
    <property type="entry name" value="GSPII I/J protein-like"/>
    <property type="match status" value="1"/>
</dbReference>
<keyword evidence="9 11" id="KW-0472">Membrane</keyword>
<dbReference type="Proteomes" id="UP000234914">
    <property type="component" value="Unassembled WGS sequence"/>
</dbReference>
<evidence type="ECO:0000256" key="11">
    <source>
        <dbReference type="SAM" id="Phobius"/>
    </source>
</evidence>
<evidence type="ECO:0000256" key="1">
    <source>
        <dbReference type="ARBA" id="ARBA00004377"/>
    </source>
</evidence>
<keyword evidence="7 11" id="KW-0812">Transmembrane</keyword>
<evidence type="ECO:0000256" key="9">
    <source>
        <dbReference type="ARBA" id="ARBA00023136"/>
    </source>
</evidence>
<evidence type="ECO:0000256" key="6">
    <source>
        <dbReference type="ARBA" id="ARBA00022519"/>
    </source>
</evidence>
<keyword evidence="8 11" id="KW-1133">Transmembrane helix</keyword>
<dbReference type="SUPFAM" id="SSF54523">
    <property type="entry name" value="Pili subunits"/>
    <property type="match status" value="1"/>
</dbReference>
<dbReference type="GO" id="GO:0015628">
    <property type="term" value="P:protein secretion by the type II secretion system"/>
    <property type="evidence" value="ECO:0007669"/>
    <property type="project" value="InterPro"/>
</dbReference>
<dbReference type="Pfam" id="PF07963">
    <property type="entry name" value="N_methyl"/>
    <property type="match status" value="1"/>
</dbReference>
<dbReference type="EMBL" id="PKJS01000001">
    <property type="protein sequence ID" value="PKZ69975.1"/>
    <property type="molecule type" value="Genomic_DNA"/>
</dbReference>
<evidence type="ECO:0000313" key="12">
    <source>
        <dbReference type="EMBL" id="PKZ69975.1"/>
    </source>
</evidence>
<gene>
    <name evidence="12" type="ORF">CYJ96_01110</name>
</gene>
<dbReference type="GO" id="GO:0015627">
    <property type="term" value="C:type II protein secretion system complex"/>
    <property type="evidence" value="ECO:0007669"/>
    <property type="project" value="InterPro"/>
</dbReference>
<dbReference type="NCBIfam" id="TIGR02532">
    <property type="entry name" value="IV_pilin_GFxxxE"/>
    <property type="match status" value="1"/>
</dbReference>
<evidence type="ECO:0000256" key="5">
    <source>
        <dbReference type="ARBA" id="ARBA00022481"/>
    </source>
</evidence>
<dbReference type="RefSeq" id="WP_101963590.1">
    <property type="nucleotide sequence ID" value="NZ_PKJS01000001.1"/>
</dbReference>
<comment type="subcellular location">
    <subcellularLocation>
        <location evidence="1">Cell inner membrane</location>
        <topology evidence="1">Single-pass membrane protein</topology>
    </subcellularLocation>
</comment>
<proteinExistence type="inferred from homology"/>
<dbReference type="InterPro" id="IPR010055">
    <property type="entry name" value="T2SS_protein-GspJ"/>
</dbReference>
<keyword evidence="6" id="KW-0997">Cell inner membrane</keyword>
<feature type="region of interest" description="Disordered" evidence="10">
    <location>
        <begin position="201"/>
        <end position="233"/>
    </location>
</feature>
<sequence>MSRFFIDCSAATAAHKKSQQGFTLIELMIALVIFAMLALAGWQIMDSLTKSRERGYQHQKSLSQLDYAYLQLSQDLAQTSNYVAVPILSATAYANANNTASTNTAAMTPTFVLNASQISFIRFAAPDPRYQSSPMLAKIQYSVAGETLTKRRFYQLDNNNETPATSVLLTGIKDASWRALTPDAVSVFPDEATLQKLQQIQAQKKTNQTANASTNATPNPPDNATDQNGNLQNRVDLTPYQQLPRGIELNFSYQGEPITWRFALPNIPPNAPNP</sequence>
<dbReference type="InterPro" id="IPR012902">
    <property type="entry name" value="N_methyl_site"/>
</dbReference>
<dbReference type="PANTHER" id="PTHR39583">
    <property type="entry name" value="TYPE II SECRETION SYSTEM PROTEIN J-RELATED"/>
    <property type="match status" value="1"/>
</dbReference>
<dbReference type="InterPro" id="IPR045584">
    <property type="entry name" value="Pilin-like"/>
</dbReference>
<evidence type="ECO:0000256" key="4">
    <source>
        <dbReference type="ARBA" id="ARBA00022475"/>
    </source>
</evidence>